<feature type="transmembrane region" description="Helical" evidence="7">
    <location>
        <begin position="20"/>
        <end position="37"/>
    </location>
</feature>
<dbReference type="RefSeq" id="XP_060283831.1">
    <property type="nucleotide sequence ID" value="XM_060427735.1"/>
</dbReference>
<dbReference type="GeneID" id="85310922"/>
<dbReference type="SUPFAM" id="SSF54373">
    <property type="entry name" value="FAD-linked reductases, C-terminal domain"/>
    <property type="match status" value="1"/>
</dbReference>
<keyword evidence="4 6" id="KW-0274">FAD</keyword>
<comment type="caution">
    <text evidence="9">The sequence shown here is derived from an EMBL/GenBank/DDBJ whole genome shotgun (WGS) entry which is preliminary data.</text>
</comment>
<keyword evidence="10" id="KW-1185">Reference proteome</keyword>
<dbReference type="EMBL" id="MU839007">
    <property type="protein sequence ID" value="KAK1767618.1"/>
    <property type="molecule type" value="Genomic_DNA"/>
</dbReference>
<feature type="binding site" evidence="6">
    <location>
        <position position="210"/>
    </location>
    <ligand>
        <name>FAD</name>
        <dbReference type="ChEBI" id="CHEBI:57692"/>
    </ligand>
</feature>
<evidence type="ECO:0000256" key="3">
    <source>
        <dbReference type="ARBA" id="ARBA00022630"/>
    </source>
</evidence>
<dbReference type="PANTHER" id="PTHR11530">
    <property type="entry name" value="D-AMINO ACID OXIDASE"/>
    <property type="match status" value="1"/>
</dbReference>
<evidence type="ECO:0000256" key="5">
    <source>
        <dbReference type="ARBA" id="ARBA00023002"/>
    </source>
</evidence>
<evidence type="ECO:0000259" key="8">
    <source>
        <dbReference type="Pfam" id="PF01266"/>
    </source>
</evidence>
<keyword evidence="7" id="KW-0472">Membrane</keyword>
<evidence type="ECO:0000256" key="4">
    <source>
        <dbReference type="ARBA" id="ARBA00022827"/>
    </source>
</evidence>
<dbReference type="GO" id="GO:0019478">
    <property type="term" value="P:D-amino acid catabolic process"/>
    <property type="evidence" value="ECO:0007669"/>
    <property type="project" value="TreeGrafter"/>
</dbReference>
<evidence type="ECO:0000256" key="1">
    <source>
        <dbReference type="ARBA" id="ARBA00001974"/>
    </source>
</evidence>
<comment type="cofactor">
    <cofactor evidence="1 6">
        <name>FAD</name>
        <dbReference type="ChEBI" id="CHEBI:57692"/>
    </cofactor>
</comment>
<keyword evidence="3" id="KW-0285">Flavoprotein</keyword>
<feature type="binding site" evidence="6">
    <location>
        <position position="350"/>
    </location>
    <ligand>
        <name>D-dopa</name>
        <dbReference type="ChEBI" id="CHEBI:149689"/>
    </ligand>
</feature>
<reference evidence="9" key="1">
    <citation type="submission" date="2023-06" db="EMBL/GenBank/DDBJ databases">
        <title>Genome-scale phylogeny and comparative genomics of the fungal order Sordariales.</title>
        <authorList>
            <consortium name="Lawrence Berkeley National Laboratory"/>
            <person name="Hensen N."/>
            <person name="Bonometti L."/>
            <person name="Westerberg I."/>
            <person name="Brannstrom I.O."/>
            <person name="Guillou S."/>
            <person name="Cros-Aarteil S."/>
            <person name="Calhoun S."/>
            <person name="Haridas S."/>
            <person name="Kuo A."/>
            <person name="Mondo S."/>
            <person name="Pangilinan J."/>
            <person name="Riley R."/>
            <person name="Labutti K."/>
            <person name="Andreopoulos B."/>
            <person name="Lipzen A."/>
            <person name="Chen C."/>
            <person name="Yanf M."/>
            <person name="Daum C."/>
            <person name="Ng V."/>
            <person name="Clum A."/>
            <person name="Steindorff A."/>
            <person name="Ohm R."/>
            <person name="Martin F."/>
            <person name="Silar P."/>
            <person name="Natvig D."/>
            <person name="Lalanne C."/>
            <person name="Gautier V."/>
            <person name="Ament-Velasquez S.L."/>
            <person name="Kruys A."/>
            <person name="Hutchinson M.I."/>
            <person name="Powell A.J."/>
            <person name="Barry K."/>
            <person name="Miller A.N."/>
            <person name="Grigoriev I.V."/>
            <person name="Debuchy R."/>
            <person name="Gladieux P."/>
            <person name="Thoren M.H."/>
            <person name="Johannesson H."/>
        </authorList>
    </citation>
    <scope>NUCLEOTIDE SEQUENCE</scope>
    <source>
        <strain evidence="9">8032-3</strain>
    </source>
</reference>
<feature type="binding site" evidence="6">
    <location>
        <position position="323"/>
    </location>
    <ligand>
        <name>D-dopa</name>
        <dbReference type="ChEBI" id="CHEBI:149689"/>
    </ligand>
</feature>
<protein>
    <submittedName>
        <fullName evidence="9">FAD dependent oxidoreductase</fullName>
    </submittedName>
</protein>
<evidence type="ECO:0000256" key="2">
    <source>
        <dbReference type="ARBA" id="ARBA00006730"/>
    </source>
</evidence>
<dbReference type="PIRSF" id="PIRSF000189">
    <property type="entry name" value="D-aa_oxidase"/>
    <property type="match status" value="1"/>
</dbReference>
<dbReference type="InterPro" id="IPR023209">
    <property type="entry name" value="DAO"/>
</dbReference>
<gene>
    <name evidence="9" type="ORF">QBC33DRAFT_536750</name>
</gene>
<dbReference type="PANTHER" id="PTHR11530:SF16">
    <property type="entry name" value="D-AMINO ACID OXIDASE (AFU_ORTHOLOGUE AFUA_5G11290)"/>
    <property type="match status" value="1"/>
</dbReference>
<dbReference type="GO" id="GO:0071949">
    <property type="term" value="F:FAD binding"/>
    <property type="evidence" value="ECO:0007669"/>
    <property type="project" value="InterPro"/>
</dbReference>
<keyword evidence="7" id="KW-1133">Transmembrane helix</keyword>
<keyword evidence="7" id="KW-0812">Transmembrane</keyword>
<dbReference type="GO" id="GO:0003884">
    <property type="term" value="F:D-amino-acid oxidase activity"/>
    <property type="evidence" value="ECO:0007669"/>
    <property type="project" value="InterPro"/>
</dbReference>
<evidence type="ECO:0000313" key="9">
    <source>
        <dbReference type="EMBL" id="KAK1767618.1"/>
    </source>
</evidence>
<dbReference type="GO" id="GO:0005737">
    <property type="term" value="C:cytoplasm"/>
    <property type="evidence" value="ECO:0007669"/>
    <property type="project" value="TreeGrafter"/>
</dbReference>
<comment type="similarity">
    <text evidence="2">Belongs to the DAMOX/DASOX family.</text>
</comment>
<dbReference type="SUPFAM" id="SSF51971">
    <property type="entry name" value="Nucleotide-binding domain"/>
    <property type="match status" value="1"/>
</dbReference>
<feature type="binding site" evidence="6">
    <location>
        <position position="258"/>
    </location>
    <ligand>
        <name>D-dopa</name>
        <dbReference type="ChEBI" id="CHEBI:149689"/>
    </ligand>
</feature>
<dbReference type="Pfam" id="PF01266">
    <property type="entry name" value="DAO"/>
    <property type="match status" value="1"/>
</dbReference>
<evidence type="ECO:0000313" key="10">
    <source>
        <dbReference type="Proteomes" id="UP001244011"/>
    </source>
</evidence>
<evidence type="ECO:0000256" key="7">
    <source>
        <dbReference type="SAM" id="Phobius"/>
    </source>
</evidence>
<keyword evidence="5" id="KW-0560">Oxidoreductase</keyword>
<feature type="domain" description="FAD dependent oxidoreductase" evidence="8">
    <location>
        <begin position="20"/>
        <end position="363"/>
    </location>
</feature>
<dbReference type="InterPro" id="IPR006076">
    <property type="entry name" value="FAD-dep_OxRdtase"/>
</dbReference>
<sequence length="383" mass="41882">MPLHKPSSTPWESEKRRTNVVVIGAGVVGLTTALVLSRSPSLRVTIVAEHFPGDSHPMYASPWAGANYLPFSQRGTLEHSLERDTWLPLALLASELPEAGVHFQDVILYTRQQDVARGLDSSLLSNLHSPDPWFKDMVPDFRLLDPTSDDPPDTAYTTRFKSVCINPAIYLPWLHGQCLKRGVRAKRATLAHIHDAAAMFSNTDTVVNCTGLGACSLGGVKDETMVPIRGQTALVAQEASHMLTVSGSEDGNDSELTYAMKRAGGGGTVVGGCYAPTAFEDIKKAAAPDDHLARRFLHRWVKYDKVMEGVGLADVIEHRVGFRPSRKGGIRLEPAIIDGLKVVHCYGHGGYGYQTSWGCAERVRQIVVDEVKGTKHSHRLSRL</sequence>
<accession>A0AAJ0BZY1</accession>
<organism evidence="9 10">
    <name type="scientific">Phialemonium atrogriseum</name>
    <dbReference type="NCBI Taxonomy" id="1093897"/>
    <lineage>
        <taxon>Eukaryota</taxon>
        <taxon>Fungi</taxon>
        <taxon>Dikarya</taxon>
        <taxon>Ascomycota</taxon>
        <taxon>Pezizomycotina</taxon>
        <taxon>Sordariomycetes</taxon>
        <taxon>Sordariomycetidae</taxon>
        <taxon>Cephalothecales</taxon>
        <taxon>Cephalothecaceae</taxon>
        <taxon>Phialemonium</taxon>
    </lineage>
</organism>
<dbReference type="AlphaFoldDB" id="A0AAJ0BZY1"/>
<dbReference type="Gene3D" id="3.30.9.10">
    <property type="entry name" value="D-Amino Acid Oxidase, subunit A, domain 2"/>
    <property type="match status" value="1"/>
</dbReference>
<dbReference type="Gene3D" id="3.40.50.720">
    <property type="entry name" value="NAD(P)-binding Rossmann-like Domain"/>
    <property type="match status" value="1"/>
</dbReference>
<evidence type="ECO:0000256" key="6">
    <source>
        <dbReference type="PIRSR" id="PIRSR000189-1"/>
    </source>
</evidence>
<proteinExistence type="inferred from homology"/>
<dbReference type="Proteomes" id="UP001244011">
    <property type="component" value="Unassembled WGS sequence"/>
</dbReference>
<name>A0AAJ0BZY1_9PEZI</name>